<proteinExistence type="predicted"/>
<protein>
    <recommendedName>
        <fullName evidence="5">EF-hand domain-containing protein</fullName>
    </recommendedName>
</protein>
<keyword evidence="1" id="KW-0106">Calcium</keyword>
<feature type="region of interest" description="Disordered" evidence="2">
    <location>
        <begin position="54"/>
        <end position="75"/>
    </location>
</feature>
<evidence type="ECO:0008006" key="5">
    <source>
        <dbReference type="Google" id="ProtNLM"/>
    </source>
</evidence>
<dbReference type="GO" id="GO:0005783">
    <property type="term" value="C:endoplasmic reticulum"/>
    <property type="evidence" value="ECO:0007669"/>
    <property type="project" value="TreeGrafter"/>
</dbReference>
<dbReference type="Proteomes" id="UP000317650">
    <property type="component" value="Chromosome 7"/>
</dbReference>
<reference evidence="3 4" key="1">
    <citation type="journal article" date="2019" name="Nat. Plants">
        <title>Genome sequencing of Musa balbisiana reveals subgenome evolution and function divergence in polyploid bananas.</title>
        <authorList>
            <person name="Yao X."/>
        </authorList>
    </citation>
    <scope>NUCLEOTIDE SEQUENCE [LARGE SCALE GENOMIC DNA]</scope>
    <source>
        <strain evidence="4">cv. DH-PKW</strain>
        <tissue evidence="3">Leaves</tissue>
    </source>
</reference>
<evidence type="ECO:0000256" key="2">
    <source>
        <dbReference type="SAM" id="MobiDB-lite"/>
    </source>
</evidence>
<dbReference type="PANTHER" id="PTHR10827:SF101">
    <property type="entry name" value="CALCIUM-BINDING EF HAND FAMILY PROTEIN"/>
    <property type="match status" value="1"/>
</dbReference>
<dbReference type="Gene3D" id="1.10.238.10">
    <property type="entry name" value="EF-hand"/>
    <property type="match status" value="1"/>
</dbReference>
<name>A0A4S8JHZ1_MUSBA</name>
<dbReference type="GO" id="GO:0005509">
    <property type="term" value="F:calcium ion binding"/>
    <property type="evidence" value="ECO:0007669"/>
    <property type="project" value="TreeGrafter"/>
</dbReference>
<dbReference type="SUPFAM" id="SSF47473">
    <property type="entry name" value="EF-hand"/>
    <property type="match status" value="1"/>
</dbReference>
<accession>A0A4S8JHZ1</accession>
<dbReference type="InterPro" id="IPR018247">
    <property type="entry name" value="EF_Hand_1_Ca_BS"/>
</dbReference>
<sequence length="287" mass="33382">MTTWRNHNSRTQFRDRFHVSYAIDRHPAEGKEEREEEIPHLHLLERGVLRRTPPLLRTKPPLPPPQAPLAAPGHDHRSIPFDAVIADVKRRREDLQWERAHFFVVESQILGFLGHWWFKKTCEQSSALKVVGLQLQNDNSTDDKVGWWKEEHFNASDVCGDDHLNFAGFNDLLHSPDASNPKLIHWLSKEEIRERDKDKDGKLNSQEYFNGFLDLIKRYDNVYKFTHESDTSAEAPATKLFSQLDHSNNGYLLLEDELIPVIDDLHLSEHYFAKQQADCGISEVFVD</sequence>
<gene>
    <name evidence="3" type="ORF">C4D60_Mb07t15350</name>
</gene>
<dbReference type="STRING" id="52838.A0A4S8JHZ1"/>
<dbReference type="InterPro" id="IPR011992">
    <property type="entry name" value="EF-hand-dom_pair"/>
</dbReference>
<dbReference type="PANTHER" id="PTHR10827">
    <property type="entry name" value="RETICULOCALBIN"/>
    <property type="match status" value="1"/>
</dbReference>
<evidence type="ECO:0000313" key="4">
    <source>
        <dbReference type="Proteomes" id="UP000317650"/>
    </source>
</evidence>
<dbReference type="AlphaFoldDB" id="A0A4S8JHZ1"/>
<comment type="caution">
    <text evidence="3">The sequence shown here is derived from an EMBL/GenBank/DDBJ whole genome shotgun (WGS) entry which is preliminary data.</text>
</comment>
<keyword evidence="4" id="KW-1185">Reference proteome</keyword>
<dbReference type="PROSITE" id="PS00018">
    <property type="entry name" value="EF_HAND_1"/>
    <property type="match status" value="1"/>
</dbReference>
<evidence type="ECO:0000313" key="3">
    <source>
        <dbReference type="EMBL" id="THU60682.1"/>
    </source>
</evidence>
<evidence type="ECO:0000256" key="1">
    <source>
        <dbReference type="ARBA" id="ARBA00022837"/>
    </source>
</evidence>
<dbReference type="EMBL" id="PYDT01000005">
    <property type="protein sequence ID" value="THU60682.1"/>
    <property type="molecule type" value="Genomic_DNA"/>
</dbReference>
<organism evidence="3 4">
    <name type="scientific">Musa balbisiana</name>
    <name type="common">Banana</name>
    <dbReference type="NCBI Taxonomy" id="52838"/>
    <lineage>
        <taxon>Eukaryota</taxon>
        <taxon>Viridiplantae</taxon>
        <taxon>Streptophyta</taxon>
        <taxon>Embryophyta</taxon>
        <taxon>Tracheophyta</taxon>
        <taxon>Spermatophyta</taxon>
        <taxon>Magnoliopsida</taxon>
        <taxon>Liliopsida</taxon>
        <taxon>Zingiberales</taxon>
        <taxon>Musaceae</taxon>
        <taxon>Musa</taxon>
    </lineage>
</organism>